<organism evidence="1 2">
    <name type="scientific">Phlebia brevispora</name>
    <dbReference type="NCBI Taxonomy" id="194682"/>
    <lineage>
        <taxon>Eukaryota</taxon>
        <taxon>Fungi</taxon>
        <taxon>Dikarya</taxon>
        <taxon>Basidiomycota</taxon>
        <taxon>Agaricomycotina</taxon>
        <taxon>Agaricomycetes</taxon>
        <taxon>Polyporales</taxon>
        <taxon>Meruliaceae</taxon>
        <taxon>Phlebia</taxon>
    </lineage>
</organism>
<dbReference type="EMBL" id="JANHOG010001933">
    <property type="protein sequence ID" value="KAJ3529622.1"/>
    <property type="molecule type" value="Genomic_DNA"/>
</dbReference>
<reference evidence="1" key="1">
    <citation type="submission" date="2022-07" db="EMBL/GenBank/DDBJ databases">
        <title>Genome Sequence of Phlebia brevispora.</title>
        <authorList>
            <person name="Buettner E."/>
        </authorList>
    </citation>
    <scope>NUCLEOTIDE SEQUENCE</scope>
    <source>
        <strain evidence="1">MPL23</strain>
    </source>
</reference>
<proteinExistence type="predicted"/>
<evidence type="ECO:0000313" key="2">
    <source>
        <dbReference type="Proteomes" id="UP001148662"/>
    </source>
</evidence>
<comment type="caution">
    <text evidence="1">The sequence shown here is derived from an EMBL/GenBank/DDBJ whole genome shotgun (WGS) entry which is preliminary data.</text>
</comment>
<accession>A0ACC1S0U6</accession>
<evidence type="ECO:0000313" key="1">
    <source>
        <dbReference type="EMBL" id="KAJ3529622.1"/>
    </source>
</evidence>
<dbReference type="Proteomes" id="UP001148662">
    <property type="component" value="Unassembled WGS sequence"/>
</dbReference>
<keyword evidence="2" id="KW-1185">Reference proteome</keyword>
<name>A0ACC1S0U6_9APHY</name>
<sequence>MAQVAEVYAEQLNSLRLGHPLWSPEPVAAGDVQIGDVGLVEKGCFHRFFNVTVPPEHPWNSLGVPPGFVPVPIPEKFKHRNLDVLSAGLHGSESVTSTKVDGRNVCIDAIDQAGILYDFGCSGQSGAFIALNCTASSESVTKSMLALEGYMLQYHPSWHAFVTTQLGVRCGIEELVCVSGWVKTSGWTVAAFAKDSDSRDYAVQGQFAFSGRGGELQIIERRGMTVHYRSGPPRTTRNGPLPLGTASSTAELEGDAVPQDNDQALFVKYYKVKYRSSQAQKVIEAASGPRRLAEQDANTGRFNHPNGATKCRTDNNVEANPFHNKVKSPLDVLLDYLLEHSEAEAAVCSHDDLYNVLQPASVQDRESGSKRFAEPVDRTRGMRKWWPRRANKRRWRLSSRLLNACPSTPSPSMGWLIEVTICDRKNRIIIILILLFAITVFWAVGCLILMTIYEIPSTGRFWRFLFKHSRRGRSTESFDLRNGQFSTPSATTSATMPTFAVPRISSDTMSSSGGPREMDLGDGGNWQSQEGQRGEVK</sequence>
<gene>
    <name evidence="1" type="ORF">NM688_g7831</name>
</gene>
<protein>
    <submittedName>
        <fullName evidence="1">Uncharacterized protein</fullName>
    </submittedName>
</protein>